<sequence>MLTGVLLVFAALAMTCIPGETSKSLNGCNEVTPESFEELKKETRPHRPAYILGKFCEKTHEKGESRVTCLGYAVQGPPNCPFCCACQDDAETIDYNKKGLPRSYPCRNNRPK</sequence>
<accession>A0A0K8RC67</accession>
<proteinExistence type="evidence at transcript level"/>
<feature type="chain" id="PRO_5005516793" evidence="1">
    <location>
        <begin position="22"/>
        <end position="112"/>
    </location>
</feature>
<keyword evidence="1" id="KW-0732">Signal</keyword>
<dbReference type="EMBL" id="GADI01005056">
    <property type="protein sequence ID" value="JAA68752.1"/>
    <property type="molecule type" value="mRNA"/>
</dbReference>
<organism evidence="2">
    <name type="scientific">Ixodes ricinus</name>
    <name type="common">Common tick</name>
    <name type="synonym">Acarus ricinus</name>
    <dbReference type="NCBI Taxonomy" id="34613"/>
    <lineage>
        <taxon>Eukaryota</taxon>
        <taxon>Metazoa</taxon>
        <taxon>Ecdysozoa</taxon>
        <taxon>Arthropoda</taxon>
        <taxon>Chelicerata</taxon>
        <taxon>Arachnida</taxon>
        <taxon>Acari</taxon>
        <taxon>Parasitiformes</taxon>
        <taxon>Ixodida</taxon>
        <taxon>Ixodoidea</taxon>
        <taxon>Ixodidae</taxon>
        <taxon>Ixodinae</taxon>
        <taxon>Ixodes</taxon>
    </lineage>
</organism>
<evidence type="ECO:0000313" key="2">
    <source>
        <dbReference type="EMBL" id="JAA68752.1"/>
    </source>
</evidence>
<protein>
    <submittedName>
        <fullName evidence="2">Putative ixostatin</fullName>
    </submittedName>
</protein>
<dbReference type="AlphaFoldDB" id="A0A0K8RC67"/>
<reference evidence="2" key="1">
    <citation type="submission" date="2012-12" db="EMBL/GenBank/DDBJ databases">
        <title>Identification and characterization of a phenylalanine ammonia-lyase gene family in Isatis indigotica Fort.</title>
        <authorList>
            <person name="Liu Q."/>
            <person name="Chen J."/>
            <person name="Zhou X."/>
            <person name="Di P."/>
            <person name="Xiao Y."/>
            <person name="Xuan H."/>
            <person name="Zhang L."/>
            <person name="Chen W."/>
        </authorList>
    </citation>
    <scope>NUCLEOTIDE SEQUENCE</scope>
    <source>
        <tissue evidence="2">Salivary gland</tissue>
    </source>
</reference>
<evidence type="ECO:0000256" key="1">
    <source>
        <dbReference type="SAM" id="SignalP"/>
    </source>
</evidence>
<feature type="signal peptide" evidence="1">
    <location>
        <begin position="1"/>
        <end position="21"/>
    </location>
</feature>
<name>A0A0K8RC67_IXORI</name>